<evidence type="ECO:0000313" key="5">
    <source>
        <dbReference type="Proteomes" id="UP000007809"/>
    </source>
</evidence>
<protein>
    <submittedName>
        <fullName evidence="4">Flavin reductase domain protein FMN-binding protein</fullName>
    </submittedName>
</protein>
<organism evidence="4 5">
    <name type="scientific">Pseudonocardia dioxanivorans (strain ATCC 55486 / DSM 44775 / JCM 13855 / CB1190)</name>
    <dbReference type="NCBI Taxonomy" id="675635"/>
    <lineage>
        <taxon>Bacteria</taxon>
        <taxon>Bacillati</taxon>
        <taxon>Actinomycetota</taxon>
        <taxon>Actinomycetes</taxon>
        <taxon>Pseudonocardiales</taxon>
        <taxon>Pseudonocardiaceae</taxon>
        <taxon>Pseudonocardia</taxon>
    </lineage>
</organism>
<dbReference type="GO" id="GO:0010181">
    <property type="term" value="F:FMN binding"/>
    <property type="evidence" value="ECO:0007669"/>
    <property type="project" value="InterPro"/>
</dbReference>
<dbReference type="GO" id="GO:0042602">
    <property type="term" value="F:riboflavin reductase (NADPH) activity"/>
    <property type="evidence" value="ECO:0007669"/>
    <property type="project" value="TreeGrafter"/>
</dbReference>
<dbReference type="KEGG" id="pdx:Psed_6739"/>
<dbReference type="Proteomes" id="UP000007809">
    <property type="component" value="Plasmid pPSED01"/>
</dbReference>
<dbReference type="PANTHER" id="PTHR30466:SF11">
    <property type="entry name" value="FLAVIN-DEPENDENT MONOOXYGENASE, REDUCTASE SUBUNIT HSAB"/>
    <property type="match status" value="1"/>
</dbReference>
<evidence type="ECO:0000256" key="1">
    <source>
        <dbReference type="ARBA" id="ARBA00008898"/>
    </source>
</evidence>
<evidence type="ECO:0000259" key="3">
    <source>
        <dbReference type="SMART" id="SM00903"/>
    </source>
</evidence>
<dbReference type="Gene3D" id="2.30.110.10">
    <property type="entry name" value="Electron Transport, Fmn-binding Protein, Chain A"/>
    <property type="match status" value="1"/>
</dbReference>
<dbReference type="InterPro" id="IPR050268">
    <property type="entry name" value="NADH-dep_flavin_reductase"/>
</dbReference>
<dbReference type="InterPro" id="IPR002563">
    <property type="entry name" value="Flavin_Rdtase-like_dom"/>
</dbReference>
<evidence type="ECO:0000256" key="2">
    <source>
        <dbReference type="ARBA" id="ARBA00023002"/>
    </source>
</evidence>
<dbReference type="HOGENOM" id="CLU_059021_1_3_11"/>
<accession>F2L6U8</accession>
<dbReference type="Pfam" id="PF01613">
    <property type="entry name" value="Flavin_Reduct"/>
    <property type="match status" value="1"/>
</dbReference>
<dbReference type="SMART" id="SM00903">
    <property type="entry name" value="Flavin_Reduct"/>
    <property type="match status" value="1"/>
</dbReference>
<dbReference type="eggNOG" id="COG1853">
    <property type="taxonomic scope" value="Bacteria"/>
</dbReference>
<feature type="domain" description="Flavin reductase like" evidence="3">
    <location>
        <begin position="33"/>
        <end position="176"/>
    </location>
</feature>
<keyword evidence="4" id="KW-0614">Plasmid</keyword>
<reference evidence="4 5" key="1">
    <citation type="journal article" date="2011" name="J. Bacteriol.">
        <title>Genome sequence of the 1,4-dioxane-degrading Pseudonocardia dioxanivorans strain CB1190.</title>
        <authorList>
            <person name="Sales C.M."/>
            <person name="Mahendra S."/>
            <person name="Grostern A."/>
            <person name="Parales R.E."/>
            <person name="Goodwin L.A."/>
            <person name="Woyke T."/>
            <person name="Nolan M."/>
            <person name="Lapidus A."/>
            <person name="Chertkov O."/>
            <person name="Ovchinnikova G."/>
            <person name="Sczyrba A."/>
            <person name="Alvarez-Cohen L."/>
        </authorList>
    </citation>
    <scope>NUCLEOTIDE SEQUENCE [LARGE SCALE GENOMIC DNA]</scope>
    <source>
        <strain evidence="5">ATCC 55486 / DSM 44775 / JCM 13855 / CB1190</strain>
    </source>
</reference>
<sequence>MASNRSPTALESLIDPNSPGAFELNDTSLRAAYGCHPTGVVGICALADKRPRGMVVSSFVPVSLRPPLVSFCVQHSSTTWPHLRTSPRLGLSVLGARQEKIATRLAGPTERRFDGLTTSDSYGGALAIDGSVSFLNCSLEQEVPAGDHLIVLLRIHSLRARPSSPPIIFHGSRYRTVRELC</sequence>
<geneLocation type="plasmid" evidence="4 5">
    <name>pPSED01</name>
</geneLocation>
<evidence type="ECO:0000313" key="4">
    <source>
        <dbReference type="EMBL" id="AEA28820.1"/>
    </source>
</evidence>
<dbReference type="EMBL" id="CP002594">
    <property type="protein sequence ID" value="AEA28820.1"/>
    <property type="molecule type" value="Genomic_DNA"/>
</dbReference>
<dbReference type="AlphaFoldDB" id="F2L6U8"/>
<name>F2L6U8_PSEUX</name>
<dbReference type="PANTHER" id="PTHR30466">
    <property type="entry name" value="FLAVIN REDUCTASE"/>
    <property type="match status" value="1"/>
</dbReference>
<dbReference type="SUPFAM" id="SSF50475">
    <property type="entry name" value="FMN-binding split barrel"/>
    <property type="match status" value="1"/>
</dbReference>
<keyword evidence="2" id="KW-0560">Oxidoreductase</keyword>
<gene>
    <name evidence="4" type="ordered locus">Psed_6739</name>
</gene>
<dbReference type="InterPro" id="IPR012349">
    <property type="entry name" value="Split_barrel_FMN-bd"/>
</dbReference>
<comment type="similarity">
    <text evidence="1">Belongs to the non-flavoprotein flavin reductase family.</text>
</comment>
<keyword evidence="5" id="KW-1185">Reference proteome</keyword>
<proteinExistence type="inferred from homology"/>